<dbReference type="AlphaFoldDB" id="A0A545TE53"/>
<feature type="signal peptide" evidence="2">
    <location>
        <begin position="1"/>
        <end position="25"/>
    </location>
</feature>
<keyword evidence="5" id="KW-1185">Reference proteome</keyword>
<feature type="domain" description="SH3b" evidence="3">
    <location>
        <begin position="37"/>
        <end position="100"/>
    </location>
</feature>
<evidence type="ECO:0000256" key="1">
    <source>
        <dbReference type="ARBA" id="ARBA00022729"/>
    </source>
</evidence>
<evidence type="ECO:0000256" key="2">
    <source>
        <dbReference type="SAM" id="SignalP"/>
    </source>
</evidence>
<evidence type="ECO:0000313" key="5">
    <source>
        <dbReference type="Proteomes" id="UP000317839"/>
    </source>
</evidence>
<dbReference type="Gene3D" id="2.40.160.20">
    <property type="match status" value="1"/>
</dbReference>
<dbReference type="Pfam" id="PF13505">
    <property type="entry name" value="OMP_b-brl"/>
    <property type="match status" value="1"/>
</dbReference>
<dbReference type="Proteomes" id="UP000317839">
    <property type="component" value="Unassembled WGS sequence"/>
</dbReference>
<keyword evidence="1 2" id="KW-0732">Signal</keyword>
<evidence type="ECO:0000259" key="3">
    <source>
        <dbReference type="PROSITE" id="PS51781"/>
    </source>
</evidence>
<feature type="chain" id="PRO_5021734011" evidence="2">
    <location>
        <begin position="26"/>
        <end position="258"/>
    </location>
</feature>
<gene>
    <name evidence="4" type="ORF">FLL45_11330</name>
</gene>
<dbReference type="SUPFAM" id="SSF56925">
    <property type="entry name" value="OMPA-like"/>
    <property type="match status" value="1"/>
</dbReference>
<dbReference type="EMBL" id="VIKR01000002">
    <property type="protein sequence ID" value="TQV75499.1"/>
    <property type="molecule type" value="Genomic_DNA"/>
</dbReference>
<comment type="caution">
    <text evidence="4">The sequence shown here is derived from an EMBL/GenBank/DDBJ whole genome shotgun (WGS) entry which is preliminary data.</text>
</comment>
<proteinExistence type="predicted"/>
<name>A0A545TE53_9GAMM</name>
<dbReference type="InterPro" id="IPR003646">
    <property type="entry name" value="SH3-like_bac-type"/>
</dbReference>
<dbReference type="Pfam" id="PF08239">
    <property type="entry name" value="SH3_3"/>
    <property type="match status" value="1"/>
</dbReference>
<accession>A0A545TE53</accession>
<dbReference type="PROSITE" id="PS51781">
    <property type="entry name" value="SH3B"/>
    <property type="match status" value="1"/>
</dbReference>
<dbReference type="SMART" id="SM00287">
    <property type="entry name" value="SH3b"/>
    <property type="match status" value="1"/>
</dbReference>
<dbReference type="RefSeq" id="WP_142942113.1">
    <property type="nucleotide sequence ID" value="NZ_VIKR01000002.1"/>
</dbReference>
<sequence length="258" mass="29244">MIEFKSGIKGLLILILALMTYVASAEEVEVEDEDNDYQSVVINDPFIEMHTGPGRGYPVFHIVEKGETVLLIKKKTQWYKIKSPKGKLGWVNENQMARTLTPDGENYETKTPDQAGFIARDFEAGFMSGDFDGATVLSLYTGWNWTENISAELSVSQALGNVSDIQFANISFMHAPFPEWRVSPYVKLSTGIIKTKPRATLVFPEDREDEMLGVGIGTRAYISRQFFLRAEYNSYTILTSRNDNDQVEEWKIGFSVYF</sequence>
<dbReference type="InterPro" id="IPR027385">
    <property type="entry name" value="Beta-barrel_OMP"/>
</dbReference>
<reference evidence="4 5" key="1">
    <citation type="submission" date="2019-06" db="EMBL/GenBank/DDBJ databases">
        <title>Draft genome of Aliikangiella marina GYP-15.</title>
        <authorList>
            <person name="Wang G."/>
        </authorList>
    </citation>
    <scope>NUCLEOTIDE SEQUENCE [LARGE SCALE GENOMIC DNA]</scope>
    <source>
        <strain evidence="4 5">GYP-15</strain>
    </source>
</reference>
<dbReference type="OrthoDB" id="9148835at2"/>
<evidence type="ECO:0000313" key="4">
    <source>
        <dbReference type="EMBL" id="TQV75499.1"/>
    </source>
</evidence>
<protein>
    <submittedName>
        <fullName evidence="4">SH3 domain-containing protein</fullName>
    </submittedName>
</protein>
<organism evidence="4 5">
    <name type="scientific">Aliikangiella marina</name>
    <dbReference type="NCBI Taxonomy" id="1712262"/>
    <lineage>
        <taxon>Bacteria</taxon>
        <taxon>Pseudomonadati</taxon>
        <taxon>Pseudomonadota</taxon>
        <taxon>Gammaproteobacteria</taxon>
        <taxon>Oceanospirillales</taxon>
        <taxon>Pleioneaceae</taxon>
        <taxon>Aliikangiella</taxon>
    </lineage>
</organism>
<dbReference type="Gene3D" id="2.30.30.40">
    <property type="entry name" value="SH3 Domains"/>
    <property type="match status" value="1"/>
</dbReference>
<dbReference type="InterPro" id="IPR011250">
    <property type="entry name" value="OMP/PagP_B-barrel"/>
</dbReference>